<name>A0A6J6P5M8_9ZZZZ</name>
<organism evidence="1">
    <name type="scientific">freshwater metagenome</name>
    <dbReference type="NCBI Taxonomy" id="449393"/>
    <lineage>
        <taxon>unclassified sequences</taxon>
        <taxon>metagenomes</taxon>
        <taxon>ecological metagenomes</taxon>
    </lineage>
</organism>
<accession>A0A6J6P5M8</accession>
<dbReference type="PANTHER" id="PTHR34374:SF1">
    <property type="entry name" value="LARGE RIBOSOMAL RNA SUBUNIT ACCUMULATION PROTEIN YCED HOMOLOG 1, CHLOROPLASTIC"/>
    <property type="match status" value="1"/>
</dbReference>
<dbReference type="InterPro" id="IPR003772">
    <property type="entry name" value="YceD"/>
</dbReference>
<sequence>MARPLLVNAAELLRRPGTERVISIPIGAVDLGLSDSRFTADEVIDVELRLESLTDGIVVVGTISVPWHGQCRRCLRDLAEVAISEVDELYQTQVTNTEAFEIVDNQLDLLPMVREFALLDAPLAPLCQPDCAGLCPICGIDFNHKQCSCVPAPVESQWAVLDQLKAQLDGN</sequence>
<dbReference type="Pfam" id="PF02620">
    <property type="entry name" value="YceD"/>
    <property type="match status" value="1"/>
</dbReference>
<evidence type="ECO:0000313" key="1">
    <source>
        <dbReference type="EMBL" id="CAB4691885.1"/>
    </source>
</evidence>
<gene>
    <name evidence="1" type="ORF">UFOPK2366_00806</name>
</gene>
<dbReference type="PANTHER" id="PTHR34374">
    <property type="entry name" value="LARGE RIBOSOMAL RNA SUBUNIT ACCUMULATION PROTEIN YCED HOMOLOG 1, CHLOROPLASTIC"/>
    <property type="match status" value="1"/>
</dbReference>
<proteinExistence type="predicted"/>
<protein>
    <submittedName>
        <fullName evidence="1">Unannotated protein</fullName>
    </submittedName>
</protein>
<reference evidence="1" key="1">
    <citation type="submission" date="2020-05" db="EMBL/GenBank/DDBJ databases">
        <authorList>
            <person name="Chiriac C."/>
            <person name="Salcher M."/>
            <person name="Ghai R."/>
            <person name="Kavagutti S V."/>
        </authorList>
    </citation>
    <scope>NUCLEOTIDE SEQUENCE</scope>
</reference>
<dbReference type="EMBL" id="CAEZXM010000130">
    <property type="protein sequence ID" value="CAB4691885.1"/>
    <property type="molecule type" value="Genomic_DNA"/>
</dbReference>
<dbReference type="AlphaFoldDB" id="A0A6J6P5M8"/>